<proteinExistence type="predicted"/>
<sequence length="478" mass="51218">MAEIAVFPNAADHAPQQPEQDKSAIAGIANRVGTLSVAIAEVSGDVNDTAARVQEQSERFRQIHNRALGMSEQSAVVTSAAQRALGISEEAEGRMASTSGNLSAMVADVNRLTEQVTAIAGQLDGLQAALDQVAKVSRHVAGISRQTNLLSLNASIEAARAGQHGKGFMVVAGEVKELSNQAGQATAEIGETIEQLNKELGALRANAESATALAGDISEKTSGVEGEIDAIPLTLGKVRVAQQDIVTASGTIDQSIVATQKDIDELIVNVEQSAGSLAKANDALLEVTDDAETLTALSAQLGVETYDTPYIDAVKTYAAQITEALNAAVKAGRATERDLFDDNYVQIEGTAPIQHMTRFTHLTDSILPSFQEPLLKFSDKVVFCASIDRNGYIPTHNLKFSHPQRFGDVEWNTANSRNRRIFDDRVGLAAGKSTRPFLLQAYRRDMGNGEFRMMKDVSAPIYVNGRHWGGLRLAYLCD</sequence>
<gene>
    <name evidence="6" type="ORF">KARMA_2478</name>
</gene>
<dbReference type="PANTHER" id="PTHR32089:SF114">
    <property type="entry name" value="METHYL-ACCEPTING CHEMOTAXIS PROTEIN MCPB"/>
    <property type="match status" value="1"/>
</dbReference>
<organism evidence="6 7">
    <name type="scientific">Donghicola eburneus</name>
    <dbReference type="NCBI Taxonomy" id="393278"/>
    <lineage>
        <taxon>Bacteria</taxon>
        <taxon>Pseudomonadati</taxon>
        <taxon>Pseudomonadota</taxon>
        <taxon>Alphaproteobacteria</taxon>
        <taxon>Rhodobacterales</taxon>
        <taxon>Roseobacteraceae</taxon>
        <taxon>Donghicola</taxon>
    </lineage>
</organism>
<dbReference type="SUPFAM" id="SSF58104">
    <property type="entry name" value="Methyl-accepting chemotaxis protein (MCP) signaling domain"/>
    <property type="match status" value="1"/>
</dbReference>
<keyword evidence="1 2" id="KW-0807">Transducer</keyword>
<feature type="region of interest" description="Disordered" evidence="4">
    <location>
        <begin position="1"/>
        <end position="21"/>
    </location>
</feature>
<dbReference type="AlphaFoldDB" id="A0A1M4N0B8"/>
<feature type="coiled-coil region" evidence="3">
    <location>
        <begin position="175"/>
        <end position="213"/>
    </location>
</feature>
<evidence type="ECO:0000259" key="5">
    <source>
        <dbReference type="PROSITE" id="PS50111"/>
    </source>
</evidence>
<reference evidence="7" key="1">
    <citation type="submission" date="2016-09" db="EMBL/GenBank/DDBJ databases">
        <authorList>
            <person name="Wibberg D."/>
        </authorList>
    </citation>
    <scope>NUCLEOTIDE SEQUENCE [LARGE SCALE GENOMIC DNA]</scope>
</reference>
<dbReference type="RefSeq" id="WP_083595698.1">
    <property type="nucleotide sequence ID" value="NZ_FMJB01000055.1"/>
</dbReference>
<dbReference type="Pfam" id="PF00015">
    <property type="entry name" value="MCPsignal"/>
    <property type="match status" value="1"/>
</dbReference>
<evidence type="ECO:0000313" key="6">
    <source>
        <dbReference type="EMBL" id="SCM68263.1"/>
    </source>
</evidence>
<dbReference type="GO" id="GO:0007165">
    <property type="term" value="P:signal transduction"/>
    <property type="evidence" value="ECO:0007669"/>
    <property type="project" value="UniProtKB-KW"/>
</dbReference>
<dbReference type="EMBL" id="FMJB01000055">
    <property type="protein sequence ID" value="SCM68263.1"/>
    <property type="molecule type" value="Genomic_DNA"/>
</dbReference>
<protein>
    <submittedName>
        <fullName evidence="6">Putative methyl-accepting chemotaxis sensory transducer</fullName>
    </submittedName>
</protein>
<keyword evidence="3" id="KW-0175">Coiled coil</keyword>
<evidence type="ECO:0000256" key="3">
    <source>
        <dbReference type="SAM" id="Coils"/>
    </source>
</evidence>
<evidence type="ECO:0000313" key="7">
    <source>
        <dbReference type="Proteomes" id="UP000184085"/>
    </source>
</evidence>
<name>A0A1M4N0B8_9RHOB</name>
<keyword evidence="7" id="KW-1185">Reference proteome</keyword>
<dbReference type="SMART" id="SM00283">
    <property type="entry name" value="MA"/>
    <property type="match status" value="1"/>
</dbReference>
<dbReference type="InterPro" id="IPR004089">
    <property type="entry name" value="MCPsignal_dom"/>
</dbReference>
<dbReference type="Gene3D" id="1.10.287.950">
    <property type="entry name" value="Methyl-accepting chemotaxis protein"/>
    <property type="match status" value="1"/>
</dbReference>
<evidence type="ECO:0000256" key="4">
    <source>
        <dbReference type="SAM" id="MobiDB-lite"/>
    </source>
</evidence>
<evidence type="ECO:0000256" key="1">
    <source>
        <dbReference type="ARBA" id="ARBA00023224"/>
    </source>
</evidence>
<dbReference type="Proteomes" id="UP000184085">
    <property type="component" value="Unassembled WGS sequence"/>
</dbReference>
<feature type="domain" description="Methyl-accepting transducer" evidence="5">
    <location>
        <begin position="24"/>
        <end position="274"/>
    </location>
</feature>
<dbReference type="GO" id="GO:0016020">
    <property type="term" value="C:membrane"/>
    <property type="evidence" value="ECO:0007669"/>
    <property type="project" value="InterPro"/>
</dbReference>
<accession>A0A1M4N0B8</accession>
<evidence type="ECO:0000256" key="2">
    <source>
        <dbReference type="PROSITE-ProRule" id="PRU00284"/>
    </source>
</evidence>
<dbReference type="PROSITE" id="PS50111">
    <property type="entry name" value="CHEMOTAXIS_TRANSDUC_2"/>
    <property type="match status" value="1"/>
</dbReference>
<dbReference type="PANTHER" id="PTHR32089">
    <property type="entry name" value="METHYL-ACCEPTING CHEMOTAXIS PROTEIN MCPB"/>
    <property type="match status" value="1"/>
</dbReference>